<accession>A0A7J6BHA0</accession>
<evidence type="ECO:0000256" key="1">
    <source>
        <dbReference type="SAM" id="MobiDB-lite"/>
    </source>
</evidence>
<dbReference type="EMBL" id="JAAMOB010000219">
    <property type="protein sequence ID" value="KAF4094497.1"/>
    <property type="molecule type" value="Genomic_DNA"/>
</dbReference>
<protein>
    <submittedName>
        <fullName evidence="2">Uncharacterized protein</fullName>
    </submittedName>
</protein>
<dbReference type="Proteomes" id="UP000579812">
    <property type="component" value="Unassembled WGS sequence"/>
</dbReference>
<sequence length="445" mass="49481">MLLSSSVELHSRHPQQNSILNSNLHILTSYPSEPQKSSASSRSFRQQKASERWKEARPHHLKCLLAKEAVGQPLCWLCHEPAVIRECLPEECFCGDCDVLHHKKQPLHNRECVIHGFSEAIPPTSCVIKGRDGYCIHEQACILPTVKAPDCSCEGTNSTILPGKPVSCQNLWTSRSSLQESPDKPSQSCWSIALRSEEDLDKSAQLLRVYASLEEDQLCCGAPLTCAACTPEMLAVSADVNRKLYHFRRDTSSDDPAFFEGLLVAEDVAVSRFVETIQKAGGDICPPSVSSEGAYCKAQFFAMDVACKYWPYLEKAASVLPALQDLSTMKPFLSVMCCYKPHTSCHFLSKIILAPQGRKLAEDKKLLLQETEKYSGLVLDSATNTDVAVVERSLTGESTVSQIWPWEVQGSGTSVSRCFTRIYLQFCYTEYTELRHACNILSVVM</sequence>
<organism evidence="2 3">
    <name type="scientific">Onychostoma macrolepis</name>
    <dbReference type="NCBI Taxonomy" id="369639"/>
    <lineage>
        <taxon>Eukaryota</taxon>
        <taxon>Metazoa</taxon>
        <taxon>Chordata</taxon>
        <taxon>Craniata</taxon>
        <taxon>Vertebrata</taxon>
        <taxon>Euteleostomi</taxon>
        <taxon>Actinopterygii</taxon>
        <taxon>Neopterygii</taxon>
        <taxon>Teleostei</taxon>
        <taxon>Ostariophysi</taxon>
        <taxon>Cypriniformes</taxon>
        <taxon>Cyprinidae</taxon>
        <taxon>Acrossocheilinae</taxon>
        <taxon>Onychostoma</taxon>
    </lineage>
</organism>
<comment type="caution">
    <text evidence="2">The sequence shown here is derived from an EMBL/GenBank/DDBJ whole genome shotgun (WGS) entry which is preliminary data.</text>
</comment>
<gene>
    <name evidence="2" type="ORF">G5714_024617</name>
</gene>
<keyword evidence="3" id="KW-1185">Reference proteome</keyword>
<evidence type="ECO:0000313" key="2">
    <source>
        <dbReference type="EMBL" id="KAF4094497.1"/>
    </source>
</evidence>
<dbReference type="AlphaFoldDB" id="A0A7J6BHA0"/>
<evidence type="ECO:0000313" key="3">
    <source>
        <dbReference type="Proteomes" id="UP000579812"/>
    </source>
</evidence>
<proteinExistence type="predicted"/>
<feature type="region of interest" description="Disordered" evidence="1">
    <location>
        <begin position="31"/>
        <end position="53"/>
    </location>
</feature>
<feature type="compositionally biased region" description="Polar residues" evidence="1">
    <location>
        <begin position="31"/>
        <end position="47"/>
    </location>
</feature>
<reference evidence="2 3" key="1">
    <citation type="submission" date="2020-04" db="EMBL/GenBank/DDBJ databases">
        <title>Chromosome-level genome assembly of a cyprinid fish Onychostoma macrolepis by integration of Nanopore Sequencing, Bionano and Hi-C technology.</title>
        <authorList>
            <person name="Wang D."/>
        </authorList>
    </citation>
    <scope>NUCLEOTIDE SEQUENCE [LARGE SCALE GENOMIC DNA]</scope>
    <source>
        <strain evidence="2">SWU-2019</strain>
        <tissue evidence="2">Muscle</tissue>
    </source>
</reference>
<name>A0A7J6BHA0_9TELE</name>